<evidence type="ECO:0000313" key="11">
    <source>
        <dbReference type="EMBL" id="VDK58614.1"/>
    </source>
</evidence>
<sequence length="424" mass="49041">MQAQDRAHRIGQSREVRVLRLVTVNSIEEKILAAARYKLNVDEKVIQAGKFDQRSTGVERRQLLEKIIRAESEDDEENEVPDDETINQMVARSEEEFDLFQKMDIERRRQEAAEYRRKPRLIEQDEIPDGIIKASQHFIEEEKEQQNKKPFFVEPIGRRHRKEVDYSQDLMSDRDWLKSIDEDIDDEDDEEEEERKRKRKKERGKRRRHIGMTLSGDEHFNYDDDDDDAPKRKKPTPELTALLNKLYDALISYKTSSGHEVAGAFEQLPSRRELPDYYEVIEKPMDLNKMKRKIKEGRYSSVQDMGKDLKLLCANARKYNIDGSEIFNDSVLLESVWSKICGEDSASTSQQQPPNGQSQTSQQASTSSSSNSVKVQMQDSNSNEPGSSTTSSVRNSPSNDEKESEKNVKSHGAKKVRNNKTHQA</sequence>
<evidence type="ECO:0000256" key="4">
    <source>
        <dbReference type="ARBA" id="ARBA00023015"/>
    </source>
</evidence>
<dbReference type="InterPro" id="IPR037382">
    <property type="entry name" value="Rsc/polybromo"/>
</dbReference>
<reference evidence="11 12" key="2">
    <citation type="submission" date="2018-11" db="EMBL/GenBank/DDBJ databases">
        <authorList>
            <consortium name="Pathogen Informatics"/>
        </authorList>
    </citation>
    <scope>NUCLEOTIDE SEQUENCE [LARGE SCALE GENOMIC DNA]</scope>
</reference>
<dbReference type="GO" id="GO:0006338">
    <property type="term" value="P:chromatin remodeling"/>
    <property type="evidence" value="ECO:0007669"/>
    <property type="project" value="InterPro"/>
</dbReference>
<name>A0A0M3K8Q1_ANISI</name>
<keyword evidence="4" id="KW-0805">Transcription regulation</keyword>
<dbReference type="Proteomes" id="UP000267096">
    <property type="component" value="Unassembled WGS sequence"/>
</dbReference>
<dbReference type="SUPFAM" id="SSF47370">
    <property type="entry name" value="Bromodomain"/>
    <property type="match status" value="1"/>
</dbReference>
<evidence type="ECO:0000256" key="8">
    <source>
        <dbReference type="PROSITE-ProRule" id="PRU00035"/>
    </source>
</evidence>
<dbReference type="SUPFAM" id="SSF52540">
    <property type="entry name" value="P-loop containing nucleoside triphosphate hydrolases"/>
    <property type="match status" value="1"/>
</dbReference>
<dbReference type="InterPro" id="IPR036427">
    <property type="entry name" value="Bromodomain-like_sf"/>
</dbReference>
<dbReference type="PANTHER" id="PTHR16062">
    <property type="entry name" value="SWI/SNF-RELATED"/>
    <property type="match status" value="1"/>
</dbReference>
<dbReference type="Pfam" id="PF00439">
    <property type="entry name" value="Bromodomain"/>
    <property type="match status" value="1"/>
</dbReference>
<dbReference type="PRINTS" id="PR00503">
    <property type="entry name" value="BROMODOMAIN"/>
</dbReference>
<feature type="region of interest" description="Disordered" evidence="9">
    <location>
        <begin position="344"/>
        <end position="424"/>
    </location>
</feature>
<dbReference type="EMBL" id="UYRR01033377">
    <property type="protein sequence ID" value="VDK58614.1"/>
    <property type="molecule type" value="Genomic_DNA"/>
</dbReference>
<dbReference type="GO" id="GO:0003682">
    <property type="term" value="F:chromatin binding"/>
    <property type="evidence" value="ECO:0007669"/>
    <property type="project" value="TreeGrafter"/>
</dbReference>
<evidence type="ECO:0000259" key="10">
    <source>
        <dbReference type="PROSITE" id="PS50014"/>
    </source>
</evidence>
<feature type="domain" description="Bromo" evidence="10">
    <location>
        <begin position="257"/>
        <end position="327"/>
    </location>
</feature>
<evidence type="ECO:0000256" key="3">
    <source>
        <dbReference type="ARBA" id="ARBA00022853"/>
    </source>
</evidence>
<dbReference type="GO" id="GO:0006368">
    <property type="term" value="P:transcription elongation by RNA polymerase II"/>
    <property type="evidence" value="ECO:0007669"/>
    <property type="project" value="TreeGrafter"/>
</dbReference>
<reference evidence="13" key="1">
    <citation type="submission" date="2017-02" db="UniProtKB">
        <authorList>
            <consortium name="WormBaseParasite"/>
        </authorList>
    </citation>
    <scope>IDENTIFICATION</scope>
</reference>
<keyword evidence="6" id="KW-0804">Transcription</keyword>
<keyword evidence="12" id="KW-1185">Reference proteome</keyword>
<keyword evidence="3" id="KW-0156">Chromatin regulator</keyword>
<dbReference type="WBParaSite" id="ASIM_0001734201-mRNA-1">
    <property type="protein sequence ID" value="ASIM_0001734201-mRNA-1"/>
    <property type="gene ID" value="ASIM_0001734201"/>
</dbReference>
<dbReference type="GO" id="GO:0042393">
    <property type="term" value="F:histone binding"/>
    <property type="evidence" value="ECO:0007669"/>
    <property type="project" value="InterPro"/>
</dbReference>
<feature type="compositionally biased region" description="Low complexity" evidence="9">
    <location>
        <begin position="387"/>
        <end position="398"/>
    </location>
</feature>
<evidence type="ECO:0000256" key="6">
    <source>
        <dbReference type="ARBA" id="ARBA00023163"/>
    </source>
</evidence>
<evidence type="ECO:0000256" key="7">
    <source>
        <dbReference type="ARBA" id="ARBA00023242"/>
    </source>
</evidence>
<evidence type="ECO:0000313" key="13">
    <source>
        <dbReference type="WBParaSite" id="ASIM_0001734201-mRNA-1"/>
    </source>
</evidence>
<gene>
    <name evidence="11" type="ORF">ASIM_LOCUS16749</name>
</gene>
<organism evidence="13">
    <name type="scientific">Anisakis simplex</name>
    <name type="common">Herring worm</name>
    <dbReference type="NCBI Taxonomy" id="6269"/>
    <lineage>
        <taxon>Eukaryota</taxon>
        <taxon>Metazoa</taxon>
        <taxon>Ecdysozoa</taxon>
        <taxon>Nematoda</taxon>
        <taxon>Chromadorea</taxon>
        <taxon>Rhabditida</taxon>
        <taxon>Spirurina</taxon>
        <taxon>Ascaridomorpha</taxon>
        <taxon>Ascaridoidea</taxon>
        <taxon>Anisakidae</taxon>
        <taxon>Anisakis</taxon>
        <taxon>Anisakis simplex complex</taxon>
    </lineage>
</organism>
<protein>
    <submittedName>
        <fullName evidence="13">ATP-dependent helicase brm (inferred by orthology to a D. melanogaster protein)</fullName>
    </submittedName>
</protein>
<dbReference type="SMART" id="SM00297">
    <property type="entry name" value="BROMO"/>
    <property type="match status" value="1"/>
</dbReference>
<feature type="compositionally biased region" description="Basic residues" evidence="9">
    <location>
        <begin position="409"/>
        <end position="424"/>
    </location>
</feature>
<dbReference type="PANTHER" id="PTHR16062:SF21">
    <property type="entry name" value="CHROMATIN STRUCTURE-REMODELING COMPLEX SUBUNIT RSC1-RELATED"/>
    <property type="match status" value="1"/>
</dbReference>
<dbReference type="GO" id="GO:0016586">
    <property type="term" value="C:RSC-type complex"/>
    <property type="evidence" value="ECO:0007669"/>
    <property type="project" value="InterPro"/>
</dbReference>
<comment type="subcellular location">
    <subcellularLocation>
        <location evidence="1">Nucleus</location>
    </subcellularLocation>
</comment>
<evidence type="ECO:0000256" key="2">
    <source>
        <dbReference type="ARBA" id="ARBA00022737"/>
    </source>
</evidence>
<dbReference type="PROSITE" id="PS00633">
    <property type="entry name" value="BROMODOMAIN_1"/>
    <property type="match status" value="1"/>
</dbReference>
<dbReference type="InterPro" id="IPR027417">
    <property type="entry name" value="P-loop_NTPase"/>
</dbReference>
<dbReference type="InterPro" id="IPR001487">
    <property type="entry name" value="Bromodomain"/>
</dbReference>
<proteinExistence type="predicted"/>
<dbReference type="AlphaFoldDB" id="A0A0M3K8Q1"/>
<evidence type="ECO:0000256" key="9">
    <source>
        <dbReference type="SAM" id="MobiDB-lite"/>
    </source>
</evidence>
<evidence type="ECO:0000313" key="12">
    <source>
        <dbReference type="Proteomes" id="UP000267096"/>
    </source>
</evidence>
<feature type="compositionally biased region" description="Polar residues" evidence="9">
    <location>
        <begin position="345"/>
        <end position="356"/>
    </location>
</feature>
<keyword evidence="2" id="KW-0677">Repeat</keyword>
<feature type="compositionally biased region" description="Basic and acidic residues" evidence="9">
    <location>
        <begin position="399"/>
        <end position="408"/>
    </location>
</feature>
<evidence type="ECO:0000256" key="1">
    <source>
        <dbReference type="ARBA" id="ARBA00004123"/>
    </source>
</evidence>
<dbReference type="InterPro" id="IPR029295">
    <property type="entry name" value="SnAC"/>
</dbReference>
<accession>A0A0M3K8Q1</accession>
<feature type="region of interest" description="Disordered" evidence="9">
    <location>
        <begin position="185"/>
        <end position="235"/>
    </location>
</feature>
<keyword evidence="5 8" id="KW-0103">Bromodomain</keyword>
<evidence type="ECO:0000256" key="5">
    <source>
        <dbReference type="ARBA" id="ARBA00023117"/>
    </source>
</evidence>
<dbReference type="Pfam" id="PF14619">
    <property type="entry name" value="SnAC"/>
    <property type="match status" value="1"/>
</dbReference>
<dbReference type="PROSITE" id="PS50014">
    <property type="entry name" value="BROMODOMAIN_2"/>
    <property type="match status" value="1"/>
</dbReference>
<dbReference type="Gene3D" id="3.40.50.300">
    <property type="entry name" value="P-loop containing nucleotide triphosphate hydrolases"/>
    <property type="match status" value="1"/>
</dbReference>
<keyword evidence="7" id="KW-0539">Nucleus</keyword>
<feature type="compositionally biased region" description="Basic residues" evidence="9">
    <location>
        <begin position="196"/>
        <end position="210"/>
    </location>
</feature>
<dbReference type="Gene3D" id="1.20.920.10">
    <property type="entry name" value="Bromodomain-like"/>
    <property type="match status" value="1"/>
</dbReference>
<dbReference type="OrthoDB" id="6017at2759"/>
<dbReference type="SMART" id="SM01314">
    <property type="entry name" value="SnAC"/>
    <property type="match status" value="1"/>
</dbReference>
<dbReference type="InterPro" id="IPR018359">
    <property type="entry name" value="Bromodomain_CS"/>
</dbReference>
<feature type="compositionally biased region" description="Low complexity" evidence="9">
    <location>
        <begin position="357"/>
        <end position="372"/>
    </location>
</feature>
<feature type="compositionally biased region" description="Polar residues" evidence="9">
    <location>
        <begin position="373"/>
        <end position="386"/>
    </location>
</feature>